<dbReference type="InterPro" id="IPR050491">
    <property type="entry name" value="AmpC-like"/>
</dbReference>
<organism evidence="3 4">
    <name type="scientific">Nibrella saemangeumensis</name>
    <dbReference type="NCBI Taxonomy" id="1084526"/>
    <lineage>
        <taxon>Bacteria</taxon>
        <taxon>Pseudomonadati</taxon>
        <taxon>Bacteroidota</taxon>
        <taxon>Cytophagia</taxon>
        <taxon>Cytophagales</taxon>
        <taxon>Spirosomataceae</taxon>
        <taxon>Nibrella</taxon>
    </lineage>
</organism>
<feature type="domain" description="Beta-lactamase-related" evidence="2">
    <location>
        <begin position="27"/>
        <end position="349"/>
    </location>
</feature>
<sequence>MPMRPLHHSALLFFLFLFIPPVQADDLDEFIRQQLRKRNIPGLSLAIIQDGKIVKAKAYGFTDKSGTTPLTTATLFQAGSISKSVAAMGALHLVEAGHLSLDEDVNTKLRSWKVPNNEFTRDKKVTLRGLLSHTTGLTVHGFPGYEAGSPLPTLVQILDGTPPANTAPVRVNFEPGTQWRYSGGGYTVMQLLMEDVTGRPFPAFMQEAVLEPLGMTGSTYAQPLPADKAAITATGHLRDRQLVNGRWHIYPEMAAAGLWTTPTDLARFAISIQNSFAGKPVGVITQQMTQQMLTDQKNNDGLGVFLEGEGASMRFGHNGRDEGFDALMTAGVESGQGAVIMINANDNSRMLSRIQDAIAKEYHWAGYADPAPAKPTAIRINPSELLAFEGRYELFNNQMITFVAGKDRLVTLSDGFPDEEFVPETPTQFVSTDRNVQVTFIPGEKGEMREVIWKNGRGERKAPRIGPLLHTLKPGADPDPARTRQIETALKAISQGGTTLEKTSGITPGARKDFAGGTRELTGLKSLTYIHAENTTGRGIERHQSPVDQVIAYKLQTGTGQRYAIVHLTPDGQVTDYDVVDK</sequence>
<keyword evidence="4" id="KW-1185">Reference proteome</keyword>
<proteinExistence type="predicted"/>
<evidence type="ECO:0000256" key="1">
    <source>
        <dbReference type="SAM" id="SignalP"/>
    </source>
</evidence>
<name>A0ABP8N4X5_9BACT</name>
<feature type="signal peptide" evidence="1">
    <location>
        <begin position="1"/>
        <end position="24"/>
    </location>
</feature>
<dbReference type="Pfam" id="PF00144">
    <property type="entry name" value="Beta-lactamase"/>
    <property type="match status" value="1"/>
</dbReference>
<keyword evidence="1" id="KW-0732">Signal</keyword>
<evidence type="ECO:0000313" key="4">
    <source>
        <dbReference type="Proteomes" id="UP001501175"/>
    </source>
</evidence>
<dbReference type="SUPFAM" id="SSF56601">
    <property type="entry name" value="beta-lactamase/transpeptidase-like"/>
    <property type="match status" value="1"/>
</dbReference>
<dbReference type="Gene3D" id="3.40.710.10">
    <property type="entry name" value="DD-peptidase/beta-lactamase superfamily"/>
    <property type="match status" value="1"/>
</dbReference>
<gene>
    <name evidence="3" type="ORF">GCM10023189_35670</name>
</gene>
<dbReference type="InterPro" id="IPR001466">
    <property type="entry name" value="Beta-lactam-related"/>
</dbReference>
<dbReference type="PANTHER" id="PTHR46825">
    <property type="entry name" value="D-ALANYL-D-ALANINE-CARBOXYPEPTIDASE/ENDOPEPTIDASE AMPH"/>
    <property type="match status" value="1"/>
</dbReference>
<reference evidence="4" key="1">
    <citation type="journal article" date="2019" name="Int. J. Syst. Evol. Microbiol.">
        <title>The Global Catalogue of Microorganisms (GCM) 10K type strain sequencing project: providing services to taxonomists for standard genome sequencing and annotation.</title>
        <authorList>
            <consortium name="The Broad Institute Genomics Platform"/>
            <consortium name="The Broad Institute Genome Sequencing Center for Infectious Disease"/>
            <person name="Wu L."/>
            <person name="Ma J."/>
        </authorList>
    </citation>
    <scope>NUCLEOTIDE SEQUENCE [LARGE SCALE GENOMIC DNA]</scope>
    <source>
        <strain evidence="4">JCM 17927</strain>
    </source>
</reference>
<dbReference type="InterPro" id="IPR012338">
    <property type="entry name" value="Beta-lactam/transpept-like"/>
</dbReference>
<dbReference type="Proteomes" id="UP001501175">
    <property type="component" value="Unassembled WGS sequence"/>
</dbReference>
<protein>
    <recommendedName>
        <fullName evidence="2">Beta-lactamase-related domain-containing protein</fullName>
    </recommendedName>
</protein>
<accession>A0ABP8N4X5</accession>
<feature type="chain" id="PRO_5047049990" description="Beta-lactamase-related domain-containing protein" evidence="1">
    <location>
        <begin position="25"/>
        <end position="582"/>
    </location>
</feature>
<dbReference type="EMBL" id="BAABHD010000032">
    <property type="protein sequence ID" value="GAA4460488.1"/>
    <property type="molecule type" value="Genomic_DNA"/>
</dbReference>
<evidence type="ECO:0000313" key="3">
    <source>
        <dbReference type="EMBL" id="GAA4460488.1"/>
    </source>
</evidence>
<comment type="caution">
    <text evidence="3">The sequence shown here is derived from an EMBL/GenBank/DDBJ whole genome shotgun (WGS) entry which is preliminary data.</text>
</comment>
<dbReference type="PANTHER" id="PTHR46825:SF12">
    <property type="entry name" value="PENICILLIN-BINDING PROTEIN 4"/>
    <property type="match status" value="1"/>
</dbReference>
<evidence type="ECO:0000259" key="2">
    <source>
        <dbReference type="Pfam" id="PF00144"/>
    </source>
</evidence>